<dbReference type="InterPro" id="IPR038732">
    <property type="entry name" value="HpyO/CreE_NAD-binding"/>
</dbReference>
<protein>
    <submittedName>
        <fullName evidence="2">FAD/NAD(P)-binding protein</fullName>
    </submittedName>
</protein>
<dbReference type="PANTHER" id="PTHR40254">
    <property type="entry name" value="BLR0577 PROTEIN"/>
    <property type="match status" value="1"/>
</dbReference>
<sequence>MVRNPSAYEADIAVLGSGASGTHGLLRTLALLTDRMSSTDDMIRIAVIERDQQFHSGIPYGHRSGRSSLLISALESFLPDRERSEFIGWLEERREEMLDWATDGRTPDSTLAKLMDRDWILRHEDEVRAGRWDDLYLPRRLYGQYLSELVERAVEAARRLVEVDFLHADVNEVIGDGHGGAHLRERDSDGEVLFEVHAHSVLLAIGSPPVRSLAVSGAPVDAGRATTDADSATVDGGLASVDGGQATVDDLLDTGLVADIHTPEIEHVIEKIRVRLESLPAEKRTILLIGGNADALEFLLASHRLRQDTGTRLSILSSRGRPHYWHHDLPGEQASTPILDHLFATAEAGAPLRARDLHAAVRAELTAAISQGNVNSTIAALITAVGSSLRYMDDFELCSMATDHGVAISDLLRRAGGDSLDFLTDGIADGSITCIPGRFREAHVREDMLFATVDQLPGSAPNPGDEVTSNDAQRNPDHGYAVIVNGTGFERVTDTRSPLLRQMLGSGTVRASAARTGLSLDEKFQAAPGIFVLGPLIAGHHHGGSAYWHIESVARIIQLADAVTDSLVTETISKRSMRQPLLAP</sequence>
<dbReference type="Pfam" id="PF13454">
    <property type="entry name" value="NAD_binding_9"/>
    <property type="match status" value="1"/>
</dbReference>
<dbReference type="SUPFAM" id="SSF51905">
    <property type="entry name" value="FAD/NAD(P)-binding domain"/>
    <property type="match status" value="1"/>
</dbReference>
<dbReference type="KEGG" id="bkr:AAFP32_14950"/>
<evidence type="ECO:0000259" key="1">
    <source>
        <dbReference type="Pfam" id="PF13454"/>
    </source>
</evidence>
<gene>
    <name evidence="2" type="ORF">AAFP32_14950</name>
</gene>
<dbReference type="RefSeq" id="WP_350269809.1">
    <property type="nucleotide sequence ID" value="NZ_CP158281.1"/>
</dbReference>
<dbReference type="EMBL" id="CP158281">
    <property type="protein sequence ID" value="XBV88842.1"/>
    <property type="molecule type" value="Genomic_DNA"/>
</dbReference>
<accession>A0AAU7UJV8</accession>
<dbReference type="InterPro" id="IPR036188">
    <property type="entry name" value="FAD/NAD-bd_sf"/>
</dbReference>
<dbReference type="InterPro" id="IPR052189">
    <property type="entry name" value="L-asp_N-monooxygenase_NS-form"/>
</dbReference>
<organism evidence="2">
    <name type="scientific">Brevibacterium koreense</name>
    <dbReference type="NCBI Taxonomy" id="3140787"/>
    <lineage>
        <taxon>Bacteria</taxon>
        <taxon>Bacillati</taxon>
        <taxon>Actinomycetota</taxon>
        <taxon>Actinomycetes</taxon>
        <taxon>Micrococcales</taxon>
        <taxon>Brevibacteriaceae</taxon>
        <taxon>Brevibacterium</taxon>
    </lineage>
</organism>
<reference evidence="2" key="1">
    <citation type="submission" date="2024-06" db="EMBL/GenBank/DDBJ databases">
        <title>Brevibacterium koreense sp. nov., isolated from jogae-jeotgal, a Korean fermented seafood.</title>
        <authorList>
            <person name="Whon T.W."/>
            <person name="Nam S."/>
            <person name="Kim Y."/>
        </authorList>
    </citation>
    <scope>NUCLEOTIDE SEQUENCE</scope>
    <source>
        <strain evidence="2">CBA3109</strain>
    </source>
</reference>
<proteinExistence type="predicted"/>
<feature type="domain" description="FAD-dependent urate hydroxylase HpyO/Asp monooxygenase CreE-like FAD/NAD(P)-binding" evidence="1">
    <location>
        <begin position="13"/>
        <end position="207"/>
    </location>
</feature>
<name>A0AAU7UJV8_9MICO</name>
<evidence type="ECO:0000313" key="2">
    <source>
        <dbReference type="EMBL" id="XBV88842.1"/>
    </source>
</evidence>
<dbReference type="PANTHER" id="PTHR40254:SF1">
    <property type="entry name" value="BLR0577 PROTEIN"/>
    <property type="match status" value="1"/>
</dbReference>
<dbReference type="AlphaFoldDB" id="A0AAU7UJV8"/>